<evidence type="ECO:0000313" key="2">
    <source>
        <dbReference type="Proteomes" id="UP000479710"/>
    </source>
</evidence>
<comment type="caution">
    <text evidence="1">The sequence shown here is derived from an EMBL/GenBank/DDBJ whole genome shotgun (WGS) entry which is preliminary data.</text>
</comment>
<protein>
    <submittedName>
        <fullName evidence="1">Uncharacterized protein</fullName>
    </submittedName>
</protein>
<dbReference type="EMBL" id="SPHZ02000007">
    <property type="protein sequence ID" value="KAF0906054.1"/>
    <property type="molecule type" value="Genomic_DNA"/>
</dbReference>
<proteinExistence type="predicted"/>
<evidence type="ECO:0000313" key="1">
    <source>
        <dbReference type="EMBL" id="KAF0906054.1"/>
    </source>
</evidence>
<gene>
    <name evidence="1" type="ORF">E2562_009064</name>
</gene>
<dbReference type="Proteomes" id="UP000479710">
    <property type="component" value="Unassembled WGS sequence"/>
</dbReference>
<accession>A0A6G1D1N3</accession>
<dbReference type="AlphaFoldDB" id="A0A6G1D1N3"/>
<reference evidence="1 2" key="1">
    <citation type="submission" date="2019-11" db="EMBL/GenBank/DDBJ databases">
        <title>Whole genome sequence of Oryza granulata.</title>
        <authorList>
            <person name="Li W."/>
        </authorList>
    </citation>
    <scope>NUCLEOTIDE SEQUENCE [LARGE SCALE GENOMIC DNA]</scope>
    <source>
        <strain evidence="2">cv. Menghai</strain>
        <tissue evidence="1">Leaf</tissue>
    </source>
</reference>
<keyword evidence="2" id="KW-1185">Reference proteome</keyword>
<organism evidence="1 2">
    <name type="scientific">Oryza meyeriana var. granulata</name>
    <dbReference type="NCBI Taxonomy" id="110450"/>
    <lineage>
        <taxon>Eukaryota</taxon>
        <taxon>Viridiplantae</taxon>
        <taxon>Streptophyta</taxon>
        <taxon>Embryophyta</taxon>
        <taxon>Tracheophyta</taxon>
        <taxon>Spermatophyta</taxon>
        <taxon>Magnoliopsida</taxon>
        <taxon>Liliopsida</taxon>
        <taxon>Poales</taxon>
        <taxon>Poaceae</taxon>
        <taxon>BOP clade</taxon>
        <taxon>Oryzoideae</taxon>
        <taxon>Oryzeae</taxon>
        <taxon>Oryzinae</taxon>
        <taxon>Oryza</taxon>
        <taxon>Oryza meyeriana</taxon>
    </lineage>
</organism>
<sequence>MVAAWAEWRWGEGRWLGSSAFMALAGSGVKPVGIRGTGGITRRQRAQTGSAGFAVCGRVGSLDATGRGWCKAWAEVAPQGVDAAVQLQRDPTRMAMDSSGCSWRRHIADAQGMGAVATRFAEAVTRAAVASMARQQH</sequence>
<name>A0A6G1D1N3_9ORYZ</name>